<reference evidence="12 13" key="1">
    <citation type="submission" date="2021-01" db="EMBL/GenBank/DDBJ databases">
        <title>Genomic Encyclopedia of Type Strains, Phase IV (KMG-IV): sequencing the most valuable type-strain genomes for metagenomic binning, comparative biology and taxonomic classification.</title>
        <authorList>
            <person name="Goeker M."/>
        </authorList>
    </citation>
    <scope>NUCLEOTIDE SEQUENCE [LARGE SCALE GENOMIC DNA]</scope>
    <source>
        <strain evidence="12 13">DSM 23711</strain>
    </source>
</reference>
<evidence type="ECO:0000313" key="13">
    <source>
        <dbReference type="Proteomes" id="UP001296943"/>
    </source>
</evidence>
<dbReference type="Gene3D" id="3.40.50.2300">
    <property type="match status" value="1"/>
</dbReference>
<dbReference type="SUPFAM" id="SSF52172">
    <property type="entry name" value="CheY-like"/>
    <property type="match status" value="1"/>
</dbReference>
<dbReference type="SMART" id="SM00448">
    <property type="entry name" value="REC"/>
    <property type="match status" value="1"/>
</dbReference>
<dbReference type="RefSeq" id="WP_204501657.1">
    <property type="nucleotide sequence ID" value="NZ_JAFBDR010000024.1"/>
</dbReference>
<feature type="coiled-coil region" evidence="9">
    <location>
        <begin position="109"/>
        <end position="140"/>
    </location>
</feature>
<dbReference type="InterPro" id="IPR009057">
    <property type="entry name" value="Homeodomain-like_sf"/>
</dbReference>
<evidence type="ECO:0000313" key="12">
    <source>
        <dbReference type="EMBL" id="MBM7572989.1"/>
    </source>
</evidence>
<dbReference type="PANTHER" id="PTHR42713">
    <property type="entry name" value="HISTIDINE KINASE-RELATED"/>
    <property type="match status" value="1"/>
</dbReference>
<evidence type="ECO:0000256" key="6">
    <source>
        <dbReference type="ARBA" id="ARBA00023125"/>
    </source>
</evidence>
<protein>
    <submittedName>
        <fullName evidence="12">Two-component system response regulator YesN</fullName>
    </submittedName>
</protein>
<dbReference type="SUPFAM" id="SSF46689">
    <property type="entry name" value="Homeodomain-like"/>
    <property type="match status" value="2"/>
</dbReference>
<dbReference type="PROSITE" id="PS01124">
    <property type="entry name" value="HTH_ARAC_FAMILY_2"/>
    <property type="match status" value="1"/>
</dbReference>
<dbReference type="PANTHER" id="PTHR42713:SF3">
    <property type="entry name" value="TRANSCRIPTIONAL REGULATORY PROTEIN HPTR"/>
    <property type="match status" value="1"/>
</dbReference>
<accession>A0ABS2N4G7</accession>
<dbReference type="Proteomes" id="UP001296943">
    <property type="component" value="Unassembled WGS sequence"/>
</dbReference>
<evidence type="ECO:0000256" key="3">
    <source>
        <dbReference type="ARBA" id="ARBA00022553"/>
    </source>
</evidence>
<dbReference type="InterPro" id="IPR011006">
    <property type="entry name" value="CheY-like_superfamily"/>
</dbReference>
<organism evidence="12 13">
    <name type="scientific">Aquibacillus albus</name>
    <dbReference type="NCBI Taxonomy" id="1168171"/>
    <lineage>
        <taxon>Bacteria</taxon>
        <taxon>Bacillati</taxon>
        <taxon>Bacillota</taxon>
        <taxon>Bacilli</taxon>
        <taxon>Bacillales</taxon>
        <taxon>Bacillaceae</taxon>
        <taxon>Aquibacillus</taxon>
    </lineage>
</organism>
<keyword evidence="9" id="KW-0175">Coiled coil</keyword>
<comment type="subcellular location">
    <subcellularLocation>
        <location evidence="1">Cytoplasm</location>
    </subcellularLocation>
</comment>
<evidence type="ECO:0000256" key="5">
    <source>
        <dbReference type="ARBA" id="ARBA00023015"/>
    </source>
</evidence>
<evidence type="ECO:0000256" key="7">
    <source>
        <dbReference type="ARBA" id="ARBA00023163"/>
    </source>
</evidence>
<dbReference type="SMART" id="SM00342">
    <property type="entry name" value="HTH_ARAC"/>
    <property type="match status" value="1"/>
</dbReference>
<evidence type="ECO:0000256" key="8">
    <source>
        <dbReference type="PROSITE-ProRule" id="PRU00169"/>
    </source>
</evidence>
<feature type="modified residue" description="4-aspartylphosphate" evidence="8">
    <location>
        <position position="55"/>
    </location>
</feature>
<keyword evidence="5" id="KW-0805">Transcription regulation</keyword>
<dbReference type="PRINTS" id="PR00032">
    <property type="entry name" value="HTHARAC"/>
</dbReference>
<keyword evidence="7" id="KW-0804">Transcription</keyword>
<keyword evidence="4" id="KW-0902">Two-component regulatory system</keyword>
<evidence type="ECO:0000259" key="11">
    <source>
        <dbReference type="PROSITE" id="PS50110"/>
    </source>
</evidence>
<dbReference type="Gene3D" id="1.10.10.60">
    <property type="entry name" value="Homeodomain-like"/>
    <property type="match status" value="2"/>
</dbReference>
<proteinExistence type="predicted"/>
<keyword evidence="13" id="KW-1185">Reference proteome</keyword>
<dbReference type="Pfam" id="PF00072">
    <property type="entry name" value="Response_reg"/>
    <property type="match status" value="1"/>
</dbReference>
<evidence type="ECO:0000256" key="1">
    <source>
        <dbReference type="ARBA" id="ARBA00004496"/>
    </source>
</evidence>
<dbReference type="Pfam" id="PF12833">
    <property type="entry name" value="HTH_18"/>
    <property type="match status" value="1"/>
</dbReference>
<feature type="domain" description="Response regulatory" evidence="11">
    <location>
        <begin position="3"/>
        <end position="120"/>
    </location>
</feature>
<evidence type="ECO:0000256" key="4">
    <source>
        <dbReference type="ARBA" id="ARBA00023012"/>
    </source>
</evidence>
<dbReference type="InterPro" id="IPR051552">
    <property type="entry name" value="HptR"/>
</dbReference>
<evidence type="ECO:0000259" key="10">
    <source>
        <dbReference type="PROSITE" id="PS01124"/>
    </source>
</evidence>
<dbReference type="PROSITE" id="PS50110">
    <property type="entry name" value="RESPONSE_REGULATORY"/>
    <property type="match status" value="1"/>
</dbReference>
<keyword evidence="3 8" id="KW-0597">Phosphoprotein</keyword>
<feature type="domain" description="HTH araC/xylS-type" evidence="10">
    <location>
        <begin position="390"/>
        <end position="486"/>
    </location>
</feature>
<dbReference type="EMBL" id="JAFBDR010000024">
    <property type="protein sequence ID" value="MBM7572989.1"/>
    <property type="molecule type" value="Genomic_DNA"/>
</dbReference>
<dbReference type="PROSITE" id="PS00041">
    <property type="entry name" value="HTH_ARAC_FAMILY_1"/>
    <property type="match status" value="1"/>
</dbReference>
<sequence>MLKAVIFDDAPIVIKGLQQMIDWSKYGIEIVGSATDGNTAMDVVKKKQPEIIFTDIRMPGLDGLQLIEYVMDVAPETICVVFSGFKEYDYVKKALKLGVIDYLEKPITIKNIEEVIVKTLNKIEEQKQSELSQTEQLERAMIELLFKGDKAEGKWQKQIDQISLNPILGVTVLSSTKKLSWKDGDQTTYFVQELYLENYYIYVILEYDILTSYSEILADELDLVKAIIGVGRTSIKKEGITRSYNESVKALRYGQYMNLYGFYYYEQIKSEDYISDDNVTIISKIREGVTQLDRESVLQYFDSYIKMLENKWLEPDIVEREVLKVIYMVIETVQEKGLAKSKYLFMNYFPHVEIRQIKTKEEMKEWFRLQIEGIMAGLNNENMNIHPSIKQAIDYIEKNFGKSITLSEVSEQVDMNPTYFSYLFKEELGLSYIKYLTDIRIEKAKKMLEKGEKVTEVSEKVGYHTYRHFSEVFKKKVGVSPGQYKK</sequence>
<dbReference type="InterPro" id="IPR001789">
    <property type="entry name" value="Sig_transdc_resp-reg_receiver"/>
</dbReference>
<dbReference type="InterPro" id="IPR018062">
    <property type="entry name" value="HTH_AraC-typ_CS"/>
</dbReference>
<evidence type="ECO:0000256" key="9">
    <source>
        <dbReference type="SAM" id="Coils"/>
    </source>
</evidence>
<gene>
    <name evidence="12" type="ORF">JOC48_003537</name>
</gene>
<keyword evidence="6" id="KW-0238">DNA-binding</keyword>
<name>A0ABS2N4G7_9BACI</name>
<dbReference type="InterPro" id="IPR020449">
    <property type="entry name" value="Tscrpt_reg_AraC-type_HTH"/>
</dbReference>
<dbReference type="InterPro" id="IPR018060">
    <property type="entry name" value="HTH_AraC"/>
</dbReference>
<dbReference type="CDD" id="cd17536">
    <property type="entry name" value="REC_YesN-like"/>
    <property type="match status" value="1"/>
</dbReference>
<evidence type="ECO:0000256" key="2">
    <source>
        <dbReference type="ARBA" id="ARBA00022490"/>
    </source>
</evidence>
<keyword evidence="2" id="KW-0963">Cytoplasm</keyword>
<comment type="caution">
    <text evidence="12">The sequence shown here is derived from an EMBL/GenBank/DDBJ whole genome shotgun (WGS) entry which is preliminary data.</text>
</comment>